<name>A0A1G8CVI4_9PROT</name>
<keyword evidence="2" id="KW-1185">Reference proteome</keyword>
<gene>
    <name evidence="1" type="ORF">SAMN05421742_107111</name>
</gene>
<protein>
    <submittedName>
        <fullName evidence="1">Uncharacterized protein</fullName>
    </submittedName>
</protein>
<sequence>MPSHAPPATPSAAPSGAASEAGSEDAQFAAFQARAEAANLNPQTLLATDYLNHFNEIVMLIEMVGDMPDILEECREWAPKDYCAHFADSAFKDKELAIAAYAHVPARFKEPFEETISHLDHLVEQSIARLDEAIAAGDPEIIQVRAHAASRAIQRVMDVASSIIHGAERAMRQDEIDNLLQI</sequence>
<dbReference type="AlphaFoldDB" id="A0A1G8CVI4"/>
<dbReference type="STRING" id="83401.SAMN05421742_107111"/>
<dbReference type="RefSeq" id="WP_245689477.1">
    <property type="nucleotide sequence ID" value="NZ_FNCV01000007.1"/>
</dbReference>
<proteinExistence type="predicted"/>
<dbReference type="EMBL" id="FNCV01000007">
    <property type="protein sequence ID" value="SDH49511.1"/>
    <property type="molecule type" value="Genomic_DNA"/>
</dbReference>
<reference evidence="2" key="1">
    <citation type="submission" date="2016-10" db="EMBL/GenBank/DDBJ databases">
        <authorList>
            <person name="Varghese N."/>
            <person name="Submissions S."/>
        </authorList>
    </citation>
    <scope>NUCLEOTIDE SEQUENCE [LARGE SCALE GENOMIC DNA]</scope>
    <source>
        <strain evidence="2">930I</strain>
    </source>
</reference>
<organism evidence="1 2">
    <name type="scientific">Roseospirillum parvum</name>
    <dbReference type="NCBI Taxonomy" id="83401"/>
    <lineage>
        <taxon>Bacteria</taxon>
        <taxon>Pseudomonadati</taxon>
        <taxon>Pseudomonadota</taxon>
        <taxon>Alphaproteobacteria</taxon>
        <taxon>Rhodospirillales</taxon>
        <taxon>Rhodospirillaceae</taxon>
        <taxon>Roseospirillum</taxon>
    </lineage>
</organism>
<evidence type="ECO:0000313" key="1">
    <source>
        <dbReference type="EMBL" id="SDH49511.1"/>
    </source>
</evidence>
<dbReference type="Proteomes" id="UP000217076">
    <property type="component" value="Unassembled WGS sequence"/>
</dbReference>
<evidence type="ECO:0000313" key="2">
    <source>
        <dbReference type="Proteomes" id="UP000217076"/>
    </source>
</evidence>
<accession>A0A1G8CVI4</accession>